<keyword evidence="6" id="KW-0963">Cytoplasm</keyword>
<dbReference type="PROSITE" id="PS01358">
    <property type="entry name" value="ZF_RANBP2_1"/>
    <property type="match status" value="1"/>
</dbReference>
<evidence type="ECO:0000313" key="20">
    <source>
        <dbReference type="Proteomes" id="UP001346149"/>
    </source>
</evidence>
<dbReference type="EMBL" id="JAXQNO010000014">
    <property type="protein sequence ID" value="KAK4783928.1"/>
    <property type="molecule type" value="Genomic_DNA"/>
</dbReference>
<dbReference type="Gene3D" id="4.10.1060.10">
    <property type="entry name" value="Zinc finger, RanBP2-type"/>
    <property type="match status" value="1"/>
</dbReference>
<feature type="compositionally biased region" description="Acidic residues" evidence="16">
    <location>
        <begin position="244"/>
        <end position="254"/>
    </location>
</feature>
<feature type="domain" description="RRM" evidence="17">
    <location>
        <begin position="1211"/>
        <end position="1302"/>
    </location>
</feature>
<feature type="region of interest" description="Disordered" evidence="16">
    <location>
        <begin position="1014"/>
        <end position="1101"/>
    </location>
</feature>
<keyword evidence="7" id="KW-0479">Metal-binding</keyword>
<feature type="region of interest" description="Disordered" evidence="16">
    <location>
        <begin position="244"/>
        <end position="267"/>
    </location>
</feature>
<dbReference type="Pfam" id="PF00641">
    <property type="entry name" value="Zn_ribbon_RanBP"/>
    <property type="match status" value="1"/>
</dbReference>
<feature type="compositionally biased region" description="Basic and acidic residues" evidence="16">
    <location>
        <begin position="1322"/>
        <end position="1336"/>
    </location>
</feature>
<evidence type="ECO:0000256" key="3">
    <source>
        <dbReference type="ARBA" id="ARBA00008856"/>
    </source>
</evidence>
<comment type="subcellular location">
    <subcellularLocation>
        <location evidence="2">Cytoplasm</location>
    </subcellularLocation>
    <subcellularLocation>
        <location evidence="1">Nucleus</location>
    </subcellularLocation>
</comment>
<feature type="region of interest" description="Disordered" evidence="16">
    <location>
        <begin position="1115"/>
        <end position="1189"/>
    </location>
</feature>
<protein>
    <recommendedName>
        <fullName evidence="4">Rab3 GTPase-activating protein catalytic subunit</fullName>
    </recommendedName>
</protein>
<proteinExistence type="inferred from homology"/>
<comment type="similarity">
    <text evidence="13">Belongs to the TAF15 family.</text>
</comment>
<dbReference type="SUPFAM" id="SSF90209">
    <property type="entry name" value="Ran binding protein zinc finger-like"/>
    <property type="match status" value="1"/>
</dbReference>
<comment type="function">
    <text evidence="12">TAFs are components of the transcription factor IID (TFIID) complex that is essential for mediating regulation of RNA polymerase transcription.</text>
</comment>
<feature type="compositionally biased region" description="Gly residues" evidence="16">
    <location>
        <begin position="957"/>
        <end position="967"/>
    </location>
</feature>
<evidence type="ECO:0000313" key="19">
    <source>
        <dbReference type="EMBL" id="KAK4783928.1"/>
    </source>
</evidence>
<evidence type="ECO:0000256" key="11">
    <source>
        <dbReference type="ARBA" id="ARBA00023242"/>
    </source>
</evidence>
<dbReference type="PANTHER" id="PTHR21422">
    <property type="entry name" value="RAB3 GTPASE-ACTIVATING PROTEIN CATALYTIC SUBUNIT"/>
    <property type="match status" value="1"/>
</dbReference>
<dbReference type="GO" id="GO:0003723">
    <property type="term" value="F:RNA binding"/>
    <property type="evidence" value="ECO:0007669"/>
    <property type="project" value="UniProtKB-UniRule"/>
</dbReference>
<evidence type="ECO:0000256" key="5">
    <source>
        <dbReference type="ARBA" id="ARBA00022468"/>
    </source>
</evidence>
<evidence type="ECO:0000256" key="6">
    <source>
        <dbReference type="ARBA" id="ARBA00022490"/>
    </source>
</evidence>
<evidence type="ECO:0000256" key="12">
    <source>
        <dbReference type="ARBA" id="ARBA00058775"/>
    </source>
</evidence>
<feature type="domain" description="RanBP2-type" evidence="18">
    <location>
        <begin position="988"/>
        <end position="1019"/>
    </location>
</feature>
<feature type="compositionally biased region" description="Gly residues" evidence="16">
    <location>
        <begin position="975"/>
        <end position="986"/>
    </location>
</feature>
<feature type="region of interest" description="Disordered" evidence="16">
    <location>
        <begin position="544"/>
        <end position="566"/>
    </location>
</feature>
<evidence type="ECO:0000256" key="4">
    <source>
        <dbReference type="ARBA" id="ARBA00015817"/>
    </source>
</evidence>
<dbReference type="InterPro" id="IPR000504">
    <property type="entry name" value="RRM_dom"/>
</dbReference>
<dbReference type="Pfam" id="PF00076">
    <property type="entry name" value="RRM_1"/>
    <property type="match status" value="1"/>
</dbReference>
<evidence type="ECO:0000256" key="10">
    <source>
        <dbReference type="ARBA" id="ARBA00022884"/>
    </source>
</evidence>
<feature type="region of interest" description="Disordered" evidence="16">
    <location>
        <begin position="1304"/>
        <end position="1345"/>
    </location>
</feature>
<dbReference type="InterPro" id="IPR035979">
    <property type="entry name" value="RBD_domain_sf"/>
</dbReference>
<dbReference type="InterPro" id="IPR026147">
    <property type="entry name" value="Rab3GAP1_conserved"/>
</dbReference>
<keyword evidence="5" id="KW-0343">GTPase activation</keyword>
<comment type="caution">
    <text evidence="19">The sequence shown here is derived from an EMBL/GenBank/DDBJ whole genome shotgun (WGS) entry which is preliminary data.</text>
</comment>
<dbReference type="InterPro" id="IPR001876">
    <property type="entry name" value="Znf_RanBP2"/>
</dbReference>
<evidence type="ECO:0000256" key="9">
    <source>
        <dbReference type="ARBA" id="ARBA00022833"/>
    </source>
</evidence>
<dbReference type="InterPro" id="IPR045700">
    <property type="entry name" value="Rab3GAP1"/>
</dbReference>
<feature type="compositionally biased region" description="Low complexity" evidence="16">
    <location>
        <begin position="1153"/>
        <end position="1178"/>
    </location>
</feature>
<feature type="region of interest" description="Disordered" evidence="16">
    <location>
        <begin position="957"/>
        <end position="986"/>
    </location>
</feature>
<dbReference type="PROSITE" id="PS50199">
    <property type="entry name" value="ZF_RANBP2_2"/>
    <property type="match status" value="1"/>
</dbReference>
<name>A0AAN7L9X8_TRANT</name>
<evidence type="ECO:0000256" key="14">
    <source>
        <dbReference type="PROSITE-ProRule" id="PRU00176"/>
    </source>
</evidence>
<keyword evidence="8 15" id="KW-0863">Zinc-finger</keyword>
<evidence type="ECO:0000256" key="16">
    <source>
        <dbReference type="SAM" id="MobiDB-lite"/>
    </source>
</evidence>
<evidence type="ECO:0000259" key="18">
    <source>
        <dbReference type="PROSITE" id="PS50199"/>
    </source>
</evidence>
<dbReference type="GO" id="GO:0005634">
    <property type="term" value="C:nucleus"/>
    <property type="evidence" value="ECO:0007669"/>
    <property type="project" value="UniProtKB-SubCell"/>
</dbReference>
<dbReference type="SUPFAM" id="SSF54928">
    <property type="entry name" value="RNA-binding domain, RBD"/>
    <property type="match status" value="1"/>
</dbReference>
<dbReference type="SMART" id="SM00360">
    <property type="entry name" value="RRM"/>
    <property type="match status" value="1"/>
</dbReference>
<dbReference type="GO" id="GO:0005096">
    <property type="term" value="F:GTPase activator activity"/>
    <property type="evidence" value="ECO:0007669"/>
    <property type="project" value="UniProtKB-KW"/>
</dbReference>
<dbReference type="Pfam" id="PF13890">
    <property type="entry name" value="Rab3-GTPase_cat"/>
    <property type="match status" value="1"/>
</dbReference>
<dbReference type="Gene3D" id="3.30.70.330">
    <property type="match status" value="1"/>
</dbReference>
<dbReference type="GO" id="GO:0008270">
    <property type="term" value="F:zinc ion binding"/>
    <property type="evidence" value="ECO:0007669"/>
    <property type="project" value="UniProtKB-KW"/>
</dbReference>
<dbReference type="SMART" id="SM00547">
    <property type="entry name" value="ZnF_RBZ"/>
    <property type="match status" value="1"/>
</dbReference>
<comment type="similarity">
    <text evidence="3">Belongs to the Rab3-GAP catalytic subunit family.</text>
</comment>
<organism evidence="19 20">
    <name type="scientific">Trapa natans</name>
    <name type="common">Water chestnut</name>
    <dbReference type="NCBI Taxonomy" id="22666"/>
    <lineage>
        <taxon>Eukaryota</taxon>
        <taxon>Viridiplantae</taxon>
        <taxon>Streptophyta</taxon>
        <taxon>Embryophyta</taxon>
        <taxon>Tracheophyta</taxon>
        <taxon>Spermatophyta</taxon>
        <taxon>Magnoliopsida</taxon>
        <taxon>eudicotyledons</taxon>
        <taxon>Gunneridae</taxon>
        <taxon>Pentapetalae</taxon>
        <taxon>rosids</taxon>
        <taxon>malvids</taxon>
        <taxon>Myrtales</taxon>
        <taxon>Lythraceae</taxon>
        <taxon>Trapa</taxon>
    </lineage>
</organism>
<sequence length="1345" mass="144689">MASSSKMKSVVDDEALDENEELERFDDFTLASSWERFISDIEAVCRQWMADGPKNLLEKGAISSGSSKDLYIVKSELKYATKSYFMEYFFDTSNDVLLAQEKMSDWKWTMHDLQLCFGVKDFLVIAPQSASGVVLDAPESSKLLSAVAIALSNCSSMWPAFVPVHDPSRKAYFGIQNMGTVFTRRFEADHISSQVPVKFLHLEGLYELFVSKFTYSTVDLSVHTFQVHFMMKLTYETLATDDDDALQQPDDEASESGRSPGIENHTRSLWDDDCPWSEWHSAEDPIKGFGLIALWTEATIDSSMEMAELENASPHDAQMWTFSPKISGTVGNNVGFASQLFLLVDALEMSFTAQFLDDFVSVERFNSDGLKQSMVVPPLTVVDRVLKELFKDGDIFPDFGKGENKNCRMIKGAPLGSLFAQFCLNCLWIENCNIRAIATLWIEFVREVRWCWEESQPLPRMPDGGSIDLSTCLINQKLQMLAICIDKKQQANEEFLDCIGSEDDVSVVMEEDGIFTRESSHVHQPVEDCDNNYDSLPTPGNLHNYAGNPTTAEGTDASLSADSKSSSVTRRGSVGIVGSMMLLKSQQRMHAPYTQEAPIMTEDMHEERLQAVHALGDSLNFSAQLEKEVLYSDMSAFKAANPDAVFEDFIRWHSPGDWEIDEPKEIGLPAIPPLVDSKDDWPPQGRLSQRMSEHGNMWQKIWNDAPALPVSEQKPLVDPNREGEKILHYLETIRPHQLLEQMVCTSFRAAADTINQTNYGNLKTMGVKMDQLYVTMASVLKRLQANLVSGDSETIDDFRRLSTVFGHVEKLMTVAASLHRKFLQSPSIAEAIFSEYHTFHSRKMGISSNGEDEKTFGMSGTGCCLLRNNQEYKSLLFLRTLVSSRLAAMSGTYGQGSDGGYGSGGGYGGTGGGYGGGGGGYGSYGGGGYGGEGGYGGGSRGGGGGYGGRSGAAGGAGRGGSGGGYAGNRGDRGGRGGGGRGGGGGGGRDGDWVCPNPSCGNLNFARRVECNRCGTPSPTGSGDRGDGNDRGGGNLNRGGGGGGYGGNRGGRGGNYEGSRGGGYDGRSGGSDRGGSYGGNRGRDDAGQGQFTQPAPSYVGAGADYMPPVNAYDGNTNYGTDAVPHPTSYTGAPAYPPSYRSSAGIHGGGDLGDAKSGGQRGPSSGYDAGYGSGAPRRQGGAYGGGGSGSTPEAPLANVKQCDANCDGTCDNARIYISNLPPDVTIDELRDLFGGIGQVGRIKQKRGYKDQWPWNIKIYTDENGKNKGDACLAYEDPSAAHSAGGFFNNYDMRGFTISVTMAEKSAPRPVSNYGGARGGYGGGGDRRNRDGGGPDRNYHGGNRSRPY</sequence>
<accession>A0AAN7L9X8</accession>
<dbReference type="Proteomes" id="UP001346149">
    <property type="component" value="Unassembled WGS sequence"/>
</dbReference>
<keyword evidence="11" id="KW-0539">Nucleus</keyword>
<keyword evidence="10 14" id="KW-0694">RNA-binding</keyword>
<evidence type="ECO:0000256" key="15">
    <source>
        <dbReference type="PROSITE-ProRule" id="PRU00322"/>
    </source>
</evidence>
<reference evidence="19 20" key="1">
    <citation type="journal article" date="2023" name="Hortic Res">
        <title>Pangenome of water caltrop reveals structural variations and asymmetric subgenome divergence after allopolyploidization.</title>
        <authorList>
            <person name="Zhang X."/>
            <person name="Chen Y."/>
            <person name="Wang L."/>
            <person name="Yuan Y."/>
            <person name="Fang M."/>
            <person name="Shi L."/>
            <person name="Lu R."/>
            <person name="Comes H.P."/>
            <person name="Ma Y."/>
            <person name="Chen Y."/>
            <person name="Huang G."/>
            <person name="Zhou Y."/>
            <person name="Zheng Z."/>
            <person name="Qiu Y."/>
        </authorList>
    </citation>
    <scope>NUCLEOTIDE SEQUENCE [LARGE SCALE GENOMIC DNA]</scope>
    <source>
        <strain evidence="19">F231</strain>
    </source>
</reference>
<dbReference type="InterPro" id="IPR036443">
    <property type="entry name" value="Znf_RanBP2_sf"/>
</dbReference>
<gene>
    <name evidence="19" type="ORF">SAY86_018296</name>
</gene>
<dbReference type="InterPro" id="IPR012677">
    <property type="entry name" value="Nucleotide-bd_a/b_plait_sf"/>
</dbReference>
<evidence type="ECO:0000259" key="17">
    <source>
        <dbReference type="PROSITE" id="PS50102"/>
    </source>
</evidence>
<evidence type="ECO:0000256" key="13">
    <source>
        <dbReference type="ARBA" id="ARBA00061442"/>
    </source>
</evidence>
<dbReference type="GO" id="GO:0005737">
    <property type="term" value="C:cytoplasm"/>
    <property type="evidence" value="ECO:0007669"/>
    <property type="project" value="UniProtKB-SubCell"/>
</dbReference>
<keyword evidence="9" id="KW-0862">Zinc</keyword>
<dbReference type="FunFam" id="4.10.1060.10:FF:000008">
    <property type="entry name" value="TATA-binding protein-associated factor 2N isoform X1"/>
    <property type="match status" value="1"/>
</dbReference>
<evidence type="ECO:0000256" key="1">
    <source>
        <dbReference type="ARBA" id="ARBA00004123"/>
    </source>
</evidence>
<keyword evidence="20" id="KW-1185">Reference proteome</keyword>
<dbReference type="CDD" id="cd12280">
    <property type="entry name" value="RRM_FET"/>
    <property type="match status" value="1"/>
</dbReference>
<feature type="compositionally biased region" description="Low complexity" evidence="16">
    <location>
        <begin position="556"/>
        <end position="566"/>
    </location>
</feature>
<dbReference type="PANTHER" id="PTHR21422:SF9">
    <property type="entry name" value="RAB3 GTPASE-ACTIVATING PROTEIN CATALYTIC SUBUNIT"/>
    <property type="match status" value="1"/>
</dbReference>
<dbReference type="PROSITE" id="PS50102">
    <property type="entry name" value="RRM"/>
    <property type="match status" value="1"/>
</dbReference>
<evidence type="ECO:0000256" key="2">
    <source>
        <dbReference type="ARBA" id="ARBA00004496"/>
    </source>
</evidence>
<evidence type="ECO:0000256" key="8">
    <source>
        <dbReference type="ARBA" id="ARBA00022771"/>
    </source>
</evidence>
<evidence type="ECO:0000256" key="7">
    <source>
        <dbReference type="ARBA" id="ARBA00022723"/>
    </source>
</evidence>
<feature type="compositionally biased region" description="Gly residues" evidence="16">
    <location>
        <begin position="1030"/>
        <end position="1079"/>
    </location>
</feature>